<reference evidence="2 3" key="1">
    <citation type="submission" date="2016-03" db="EMBL/GenBank/DDBJ databases">
        <title>Trachymyrmex septentrionalis WGS genome.</title>
        <authorList>
            <person name="Nygaard S."/>
            <person name="Hu H."/>
            <person name="Boomsma J."/>
            <person name="Zhang G."/>
        </authorList>
    </citation>
    <scope>NUCLEOTIDE SEQUENCE [LARGE SCALE GENOMIC DNA]</scope>
    <source>
        <strain evidence="2">Tsep2-gDNA-1</strain>
        <tissue evidence="2">Whole body</tissue>
    </source>
</reference>
<evidence type="ECO:0000259" key="1">
    <source>
        <dbReference type="Pfam" id="PF12937"/>
    </source>
</evidence>
<dbReference type="InterPro" id="IPR001810">
    <property type="entry name" value="F-box_dom"/>
</dbReference>
<proteinExistence type="predicted"/>
<dbReference type="Proteomes" id="UP000078541">
    <property type="component" value="Unassembled WGS sequence"/>
</dbReference>
<keyword evidence="3" id="KW-1185">Reference proteome</keyword>
<feature type="domain" description="F-box" evidence="1">
    <location>
        <begin position="24"/>
        <end position="57"/>
    </location>
</feature>
<dbReference type="AlphaFoldDB" id="A0A151JV34"/>
<evidence type="ECO:0000313" key="2">
    <source>
        <dbReference type="EMBL" id="KYN37352.1"/>
    </source>
</evidence>
<dbReference type="InterPro" id="IPR036047">
    <property type="entry name" value="F-box-like_dom_sf"/>
</dbReference>
<organism evidence="2 3">
    <name type="scientific">Trachymyrmex septentrionalis</name>
    <dbReference type="NCBI Taxonomy" id="34720"/>
    <lineage>
        <taxon>Eukaryota</taxon>
        <taxon>Metazoa</taxon>
        <taxon>Ecdysozoa</taxon>
        <taxon>Arthropoda</taxon>
        <taxon>Hexapoda</taxon>
        <taxon>Insecta</taxon>
        <taxon>Pterygota</taxon>
        <taxon>Neoptera</taxon>
        <taxon>Endopterygota</taxon>
        <taxon>Hymenoptera</taxon>
        <taxon>Apocrita</taxon>
        <taxon>Aculeata</taxon>
        <taxon>Formicoidea</taxon>
        <taxon>Formicidae</taxon>
        <taxon>Myrmicinae</taxon>
        <taxon>Trachymyrmex</taxon>
    </lineage>
</organism>
<dbReference type="EMBL" id="KQ981713">
    <property type="protein sequence ID" value="KYN37352.1"/>
    <property type="molecule type" value="Genomic_DNA"/>
</dbReference>
<protein>
    <recommendedName>
        <fullName evidence="1">F-box domain-containing protein</fullName>
    </recommendedName>
</protein>
<dbReference type="Pfam" id="PF12937">
    <property type="entry name" value="F-box-like"/>
    <property type="match status" value="1"/>
</dbReference>
<accession>A0A151JV34</accession>
<name>A0A151JV34_9HYME</name>
<dbReference type="Gene3D" id="1.20.1280.50">
    <property type="match status" value="1"/>
</dbReference>
<gene>
    <name evidence="2" type="ORF">ALC56_08255</name>
</gene>
<sequence>MEAFRRIFGFVSGFFTVTTVDVIKKLPTEISGMIFSMLDNRSLRYAATVSLTWRGIAAFEQRRRKTRVAKRTKHKLTWRLPVQFFNEASVTFDVNERVGCAVQQNLDRSRKYLRASDNFKDKKNIKMYKRNIRF</sequence>
<evidence type="ECO:0000313" key="3">
    <source>
        <dbReference type="Proteomes" id="UP000078541"/>
    </source>
</evidence>
<dbReference type="SUPFAM" id="SSF81383">
    <property type="entry name" value="F-box domain"/>
    <property type="match status" value="1"/>
</dbReference>